<sequence>MGLADIVGLAGAIFYLIAYALLQLRILSVEDGRYTILNILGGVLLIYSLIWNFNLGSLISQVAWLIFTLIGYARFMLDRRRRARVVQA</sequence>
<dbReference type="InterPro" id="IPR058058">
    <property type="entry name" value="CBU_0592-like"/>
</dbReference>
<keyword evidence="1" id="KW-0812">Transmembrane</keyword>
<dbReference type="Proteomes" id="UP000244335">
    <property type="component" value="Unassembled WGS sequence"/>
</dbReference>
<dbReference type="AlphaFoldDB" id="A0AA92HA72"/>
<feature type="domain" description="CBU-0592-like" evidence="2">
    <location>
        <begin position="4"/>
        <end position="78"/>
    </location>
</feature>
<evidence type="ECO:0000313" key="3">
    <source>
        <dbReference type="EMBL" id="PVE55514.1"/>
    </source>
</evidence>
<organism evidence="3 4">
    <name type="scientific">Rhizobium rhizogenes</name>
    <name type="common">Agrobacterium rhizogenes</name>
    <dbReference type="NCBI Taxonomy" id="359"/>
    <lineage>
        <taxon>Bacteria</taxon>
        <taxon>Pseudomonadati</taxon>
        <taxon>Pseudomonadota</taxon>
        <taxon>Alphaproteobacteria</taxon>
        <taxon>Hyphomicrobiales</taxon>
        <taxon>Rhizobiaceae</taxon>
        <taxon>Rhizobium/Agrobacterium group</taxon>
        <taxon>Rhizobium</taxon>
    </lineage>
</organism>
<dbReference type="NCBIfam" id="NF047864">
    <property type="entry name" value="CBU_0592_membra"/>
    <property type="match status" value="1"/>
</dbReference>
<dbReference type="Pfam" id="PF26604">
    <property type="entry name" value="CBU_0592"/>
    <property type="match status" value="1"/>
</dbReference>
<accession>A0AA92HA72</accession>
<gene>
    <name evidence="3" type="ORF">DC430_10095</name>
</gene>
<reference evidence="3 4" key="1">
    <citation type="submission" date="2018-04" db="EMBL/GenBank/DDBJ databases">
        <authorList>
            <person name="Hagen T."/>
        </authorList>
    </citation>
    <scope>NUCLEOTIDE SEQUENCE [LARGE SCALE GENOMIC DNA]</scope>
    <source>
        <strain evidence="3 4">TPD7009</strain>
    </source>
</reference>
<feature type="transmembrane region" description="Helical" evidence="1">
    <location>
        <begin position="6"/>
        <end position="22"/>
    </location>
</feature>
<dbReference type="EMBL" id="QDFR01000002">
    <property type="protein sequence ID" value="PVE55514.1"/>
    <property type="molecule type" value="Genomic_DNA"/>
</dbReference>
<proteinExistence type="predicted"/>
<feature type="transmembrane region" description="Helical" evidence="1">
    <location>
        <begin position="59"/>
        <end position="77"/>
    </location>
</feature>
<protein>
    <submittedName>
        <fullName evidence="3">Cyclic nucleotide-binding protein</fullName>
    </submittedName>
</protein>
<evidence type="ECO:0000256" key="1">
    <source>
        <dbReference type="SAM" id="Phobius"/>
    </source>
</evidence>
<evidence type="ECO:0000259" key="2">
    <source>
        <dbReference type="Pfam" id="PF26604"/>
    </source>
</evidence>
<name>A0AA92HA72_RHIRH</name>
<keyword evidence="1" id="KW-0472">Membrane</keyword>
<evidence type="ECO:0000313" key="4">
    <source>
        <dbReference type="Proteomes" id="UP000244335"/>
    </source>
</evidence>
<keyword evidence="1" id="KW-1133">Transmembrane helix</keyword>
<dbReference type="GeneID" id="301039993"/>
<comment type="caution">
    <text evidence="3">The sequence shown here is derived from an EMBL/GenBank/DDBJ whole genome shotgun (WGS) entry which is preliminary data.</text>
</comment>
<dbReference type="RefSeq" id="WP_112953800.1">
    <property type="nucleotide sequence ID" value="NZ_QDFR01000002.1"/>
</dbReference>
<feature type="transmembrane region" description="Helical" evidence="1">
    <location>
        <begin position="34"/>
        <end position="53"/>
    </location>
</feature>